<dbReference type="Proteomes" id="UP001153714">
    <property type="component" value="Chromosome 12"/>
</dbReference>
<evidence type="ECO:0000313" key="10">
    <source>
        <dbReference type="Proteomes" id="UP001153714"/>
    </source>
</evidence>
<dbReference type="AlphaFoldDB" id="A0A9N9QWL8"/>
<dbReference type="InterPro" id="IPR050440">
    <property type="entry name" value="Laminin/Netrin_ECM"/>
</dbReference>
<evidence type="ECO:0000256" key="5">
    <source>
        <dbReference type="ARBA" id="ARBA00023292"/>
    </source>
</evidence>
<organism evidence="9 10">
    <name type="scientific">Diatraea saccharalis</name>
    <name type="common">sugarcane borer</name>
    <dbReference type="NCBI Taxonomy" id="40085"/>
    <lineage>
        <taxon>Eukaryota</taxon>
        <taxon>Metazoa</taxon>
        <taxon>Ecdysozoa</taxon>
        <taxon>Arthropoda</taxon>
        <taxon>Hexapoda</taxon>
        <taxon>Insecta</taxon>
        <taxon>Pterygota</taxon>
        <taxon>Neoptera</taxon>
        <taxon>Endopterygota</taxon>
        <taxon>Lepidoptera</taxon>
        <taxon>Glossata</taxon>
        <taxon>Ditrysia</taxon>
        <taxon>Pyraloidea</taxon>
        <taxon>Crambidae</taxon>
        <taxon>Crambinae</taxon>
        <taxon>Diatraea</taxon>
    </lineage>
</organism>
<dbReference type="InterPro" id="IPR002049">
    <property type="entry name" value="LE_dom"/>
</dbReference>
<comment type="caution">
    <text evidence="6">Lacks conserved residue(s) required for the propagation of feature annotation.</text>
</comment>
<dbReference type="OrthoDB" id="8545473at2759"/>
<dbReference type="InterPro" id="IPR000034">
    <property type="entry name" value="Laminin_IV"/>
</dbReference>
<name>A0A9N9QWL8_9NEOP</name>
<dbReference type="Pfam" id="PF00053">
    <property type="entry name" value="EGF_laminin"/>
    <property type="match status" value="2"/>
</dbReference>
<keyword evidence="2" id="KW-0677">Repeat</keyword>
<reference evidence="9" key="1">
    <citation type="submission" date="2021-12" db="EMBL/GenBank/DDBJ databases">
        <authorList>
            <person name="King R."/>
        </authorList>
    </citation>
    <scope>NUCLEOTIDE SEQUENCE</scope>
</reference>
<proteinExistence type="predicted"/>
<keyword evidence="5 6" id="KW-0424">Laminin EGF-like domain</keyword>
<feature type="disulfide bond" evidence="6">
    <location>
        <begin position="244"/>
        <end position="253"/>
    </location>
</feature>
<feature type="domain" description="Laminin IV type A" evidence="8">
    <location>
        <begin position="296"/>
        <end position="480"/>
    </location>
</feature>
<feature type="domain" description="Laminin EGF-like" evidence="7">
    <location>
        <begin position="219"/>
        <end position="273"/>
    </location>
</feature>
<evidence type="ECO:0000259" key="7">
    <source>
        <dbReference type="PROSITE" id="PS50027"/>
    </source>
</evidence>
<dbReference type="Gene3D" id="2.10.25.10">
    <property type="entry name" value="Laminin"/>
    <property type="match status" value="2"/>
</dbReference>
<evidence type="ECO:0000313" key="9">
    <source>
        <dbReference type="EMBL" id="CAG9784736.1"/>
    </source>
</evidence>
<evidence type="ECO:0000256" key="6">
    <source>
        <dbReference type="PROSITE-ProRule" id="PRU00460"/>
    </source>
</evidence>
<protein>
    <submittedName>
        <fullName evidence="9">Uncharacterized protein</fullName>
    </submittedName>
</protein>
<dbReference type="GO" id="GO:0009888">
    <property type="term" value="P:tissue development"/>
    <property type="evidence" value="ECO:0007669"/>
    <property type="project" value="TreeGrafter"/>
</dbReference>
<evidence type="ECO:0000256" key="4">
    <source>
        <dbReference type="ARBA" id="ARBA00023180"/>
    </source>
</evidence>
<evidence type="ECO:0000256" key="3">
    <source>
        <dbReference type="ARBA" id="ARBA00023157"/>
    </source>
</evidence>
<gene>
    <name evidence="9" type="ORF">DIATSA_LOCUS2810</name>
</gene>
<sequence length="480" mass="51813">MRKAFLSVKKKKDQLPYRFRRTYNWLDYLVTGDERGATAPSSVRRATRATSAQDSVVANRTSPAERVTLVRKVTGAYNRAVADGASAARAQLRATPTLVCALARLAWVAHSVTHAFQDTTDSDLLAACHVRSALMARYVPRRADGVCAHRGRGAQVASTAPRATTPALLDAVHVGVEPALCPVNQCDPQTGQCKCKAGWVGAECDRCAPGHFGPRCRPCLCDEAGTRDCQDGVCSCDDEGRCPCKENVVGDKCDECLDGTFGLSADNPSGCTACFCFGRAAHCTQAAVTRAALHAASAHHVTVVPAPRNMSVDENSPIAIPIERADSTIAVPYPPLPVYVDLDKRFLGDRVTSYGGALRFTVEEEGGEELTPQRLAAFPLVRLEGNGIELNHYQLQPAKNGTYAVRFHESLWMLRGPGLVGSRPSLVATRPVLMAALQRVDRLLLRVTSRAPTARDHVHALSVLKLGSHDIYIGRDTVHE</sequence>
<dbReference type="GO" id="GO:0048731">
    <property type="term" value="P:system development"/>
    <property type="evidence" value="ECO:0007669"/>
    <property type="project" value="UniProtKB-ARBA"/>
</dbReference>
<dbReference type="PANTHER" id="PTHR10574:SF406">
    <property type="entry name" value="LAMININ SUBUNIT ALPHA 5"/>
    <property type="match status" value="1"/>
</dbReference>
<dbReference type="SMART" id="SM00180">
    <property type="entry name" value="EGF_Lam"/>
    <property type="match status" value="2"/>
</dbReference>
<dbReference type="SMART" id="SM00281">
    <property type="entry name" value="LamB"/>
    <property type="match status" value="1"/>
</dbReference>
<feature type="disulfide bond" evidence="6">
    <location>
        <begin position="195"/>
        <end position="204"/>
    </location>
</feature>
<dbReference type="EMBL" id="OU893343">
    <property type="protein sequence ID" value="CAG9784736.1"/>
    <property type="molecule type" value="Genomic_DNA"/>
</dbReference>
<dbReference type="PROSITE" id="PS50027">
    <property type="entry name" value="EGF_LAM_2"/>
    <property type="match status" value="2"/>
</dbReference>
<dbReference type="CDD" id="cd00055">
    <property type="entry name" value="EGF_Lam"/>
    <property type="match status" value="2"/>
</dbReference>
<dbReference type="PROSITE" id="PS51115">
    <property type="entry name" value="LAMININ_IVA"/>
    <property type="match status" value="1"/>
</dbReference>
<dbReference type="GO" id="GO:0009887">
    <property type="term" value="P:animal organ morphogenesis"/>
    <property type="evidence" value="ECO:0007669"/>
    <property type="project" value="TreeGrafter"/>
</dbReference>
<accession>A0A9N9QWL8</accession>
<dbReference type="Pfam" id="PF00052">
    <property type="entry name" value="Laminin_B"/>
    <property type="match status" value="1"/>
</dbReference>
<evidence type="ECO:0000256" key="1">
    <source>
        <dbReference type="ARBA" id="ARBA00022729"/>
    </source>
</evidence>
<evidence type="ECO:0000259" key="8">
    <source>
        <dbReference type="PROSITE" id="PS51115"/>
    </source>
</evidence>
<feature type="domain" description="Laminin EGF-like" evidence="7">
    <location>
        <begin position="181"/>
        <end position="218"/>
    </location>
</feature>
<dbReference type="PROSITE" id="PS01248">
    <property type="entry name" value="EGF_LAM_1"/>
    <property type="match status" value="1"/>
</dbReference>
<keyword evidence="10" id="KW-1185">Reference proteome</keyword>
<dbReference type="SUPFAM" id="SSF57196">
    <property type="entry name" value="EGF/Laminin"/>
    <property type="match status" value="1"/>
</dbReference>
<dbReference type="PANTHER" id="PTHR10574">
    <property type="entry name" value="NETRIN/LAMININ-RELATED"/>
    <property type="match status" value="1"/>
</dbReference>
<evidence type="ECO:0000256" key="2">
    <source>
        <dbReference type="ARBA" id="ARBA00022737"/>
    </source>
</evidence>
<keyword evidence="4" id="KW-0325">Glycoprotein</keyword>
<reference evidence="9" key="2">
    <citation type="submission" date="2022-10" db="EMBL/GenBank/DDBJ databases">
        <authorList>
            <consortium name="ENA_rothamsted_submissions"/>
            <consortium name="culmorum"/>
            <person name="King R."/>
        </authorList>
    </citation>
    <scope>NUCLEOTIDE SEQUENCE</scope>
</reference>
<keyword evidence="1" id="KW-0732">Signal</keyword>
<keyword evidence="3 6" id="KW-1015">Disulfide bond</keyword>